<dbReference type="InterPro" id="IPR029068">
    <property type="entry name" value="Glyas_Bleomycin-R_OHBP_Dase"/>
</dbReference>
<evidence type="ECO:0000313" key="2">
    <source>
        <dbReference type="EMBL" id="MBB5489143.1"/>
    </source>
</evidence>
<feature type="domain" description="VOC" evidence="1">
    <location>
        <begin position="27"/>
        <end position="149"/>
    </location>
</feature>
<dbReference type="Pfam" id="PF00903">
    <property type="entry name" value="Glyoxalase"/>
    <property type="match status" value="1"/>
</dbReference>
<dbReference type="Proteomes" id="UP000579647">
    <property type="component" value="Unassembled WGS sequence"/>
</dbReference>
<dbReference type="InterPro" id="IPR004360">
    <property type="entry name" value="Glyas_Fos-R_dOase_dom"/>
</dbReference>
<dbReference type="EMBL" id="JACHDO010000001">
    <property type="protein sequence ID" value="MBB5489143.1"/>
    <property type="molecule type" value="Genomic_DNA"/>
</dbReference>
<accession>A0A840W1J5</accession>
<evidence type="ECO:0000313" key="3">
    <source>
        <dbReference type="Proteomes" id="UP000579647"/>
    </source>
</evidence>
<gene>
    <name evidence="2" type="ORF">HNR07_000280</name>
</gene>
<keyword evidence="2" id="KW-0456">Lyase</keyword>
<keyword evidence="2" id="KW-0223">Dioxygenase</keyword>
<dbReference type="GO" id="GO:0016829">
    <property type="term" value="F:lyase activity"/>
    <property type="evidence" value="ECO:0007669"/>
    <property type="project" value="UniProtKB-KW"/>
</dbReference>
<dbReference type="SUPFAM" id="SSF54593">
    <property type="entry name" value="Glyoxalase/Bleomycin resistance protein/Dihydroxybiphenyl dioxygenase"/>
    <property type="match status" value="1"/>
</dbReference>
<protein>
    <submittedName>
        <fullName evidence="2">Catechol 2,3-dioxygenase-like lactoylglutathione lyase family enzyme</fullName>
    </submittedName>
</protein>
<comment type="caution">
    <text evidence="2">The sequence shown here is derived from an EMBL/GenBank/DDBJ whole genome shotgun (WGS) entry which is preliminary data.</text>
</comment>
<proteinExistence type="predicted"/>
<keyword evidence="2" id="KW-0560">Oxidoreductase</keyword>
<reference evidence="2 3" key="1">
    <citation type="submission" date="2020-08" db="EMBL/GenBank/DDBJ databases">
        <title>Sequencing the genomes of 1000 actinobacteria strains.</title>
        <authorList>
            <person name="Klenk H.-P."/>
        </authorList>
    </citation>
    <scope>NUCLEOTIDE SEQUENCE [LARGE SCALE GENOMIC DNA]</scope>
    <source>
        <strain evidence="2 3">DSM 44598</strain>
    </source>
</reference>
<dbReference type="InterPro" id="IPR037523">
    <property type="entry name" value="VOC_core"/>
</dbReference>
<keyword evidence="3" id="KW-1185">Reference proteome</keyword>
<sequence length="157" mass="17358">MLDLFKALAPRASLRRVASPPSPPLAGIARVTLSVRDHDVSAHFYRSVLGFRPERHGDRDGPRQTVLRHPGGLVIELVQHRDNFKGRFDSRRCGLGRLTLAVANPGVLEAWEDRFTRLDVEHTPVVHTAEGSTLVFHDPDGTELALFVPADPDTGED</sequence>
<dbReference type="CDD" id="cd06587">
    <property type="entry name" value="VOC"/>
    <property type="match status" value="1"/>
</dbReference>
<evidence type="ECO:0000259" key="1">
    <source>
        <dbReference type="PROSITE" id="PS51819"/>
    </source>
</evidence>
<dbReference type="AlphaFoldDB" id="A0A840W1J5"/>
<dbReference type="PROSITE" id="PS51819">
    <property type="entry name" value="VOC"/>
    <property type="match status" value="1"/>
</dbReference>
<organism evidence="2 3">
    <name type="scientific">Nocardiopsis metallicus</name>
    <dbReference type="NCBI Taxonomy" id="179819"/>
    <lineage>
        <taxon>Bacteria</taxon>
        <taxon>Bacillati</taxon>
        <taxon>Actinomycetota</taxon>
        <taxon>Actinomycetes</taxon>
        <taxon>Streptosporangiales</taxon>
        <taxon>Nocardiopsidaceae</taxon>
        <taxon>Nocardiopsis</taxon>
    </lineage>
</organism>
<name>A0A840W1J5_9ACTN</name>
<dbReference type="Gene3D" id="3.10.180.10">
    <property type="entry name" value="2,3-Dihydroxybiphenyl 1,2-Dioxygenase, domain 1"/>
    <property type="match status" value="1"/>
</dbReference>
<dbReference type="GO" id="GO:0051213">
    <property type="term" value="F:dioxygenase activity"/>
    <property type="evidence" value="ECO:0007669"/>
    <property type="project" value="UniProtKB-KW"/>
</dbReference>